<evidence type="ECO:0000313" key="2">
    <source>
        <dbReference type="Proteomes" id="UP000013261"/>
    </source>
</evidence>
<protein>
    <submittedName>
        <fullName evidence="1">Uncharacterized protein</fullName>
    </submittedName>
</protein>
<dbReference type="AlphaFoldDB" id="N9MM03"/>
<proteinExistence type="predicted"/>
<accession>N9MM03</accession>
<reference evidence="1 2" key="1">
    <citation type="submission" date="2013-02" db="EMBL/GenBank/DDBJ databases">
        <title>The Genome Sequence of Acinetobacter sp. ANC 4105.</title>
        <authorList>
            <consortium name="The Broad Institute Genome Sequencing Platform"/>
            <consortium name="The Broad Institute Genome Sequencing Center for Infectious Disease"/>
            <person name="Cerqueira G."/>
            <person name="Feldgarden M."/>
            <person name="Courvalin P."/>
            <person name="Perichon B."/>
            <person name="Grillot-Courvalin C."/>
            <person name="Clermont D."/>
            <person name="Rocha E."/>
            <person name="Yoon E.-J."/>
            <person name="Nemec A."/>
            <person name="Walker B."/>
            <person name="Young S.K."/>
            <person name="Zeng Q."/>
            <person name="Gargeya S."/>
            <person name="Fitzgerald M."/>
            <person name="Haas B."/>
            <person name="Abouelleil A."/>
            <person name="Alvarado L."/>
            <person name="Arachchi H.M."/>
            <person name="Berlin A.M."/>
            <person name="Chapman S.B."/>
            <person name="Dewar J."/>
            <person name="Goldberg J."/>
            <person name="Griggs A."/>
            <person name="Gujja S."/>
            <person name="Hansen M."/>
            <person name="Howarth C."/>
            <person name="Imamovic A."/>
            <person name="Larimer J."/>
            <person name="McCowan C."/>
            <person name="Murphy C."/>
            <person name="Neiman D."/>
            <person name="Pearson M."/>
            <person name="Priest M."/>
            <person name="Roberts A."/>
            <person name="Saif S."/>
            <person name="Shea T."/>
            <person name="Sisk P."/>
            <person name="Sykes S."/>
            <person name="Wortman J."/>
            <person name="Nusbaum C."/>
            <person name="Birren B."/>
        </authorList>
    </citation>
    <scope>NUCLEOTIDE SEQUENCE [LARGE SCALE GENOMIC DNA]</scope>
    <source>
        <strain evidence="1 2">ANC 4105</strain>
    </source>
</reference>
<sequence>MMGDFSSVTRKDKLPITGLYAAMPLHKVTLDNYSLNAYKTTFDDKHGIAYAIHI</sequence>
<dbReference type="Proteomes" id="UP000013261">
    <property type="component" value="Unassembled WGS sequence"/>
</dbReference>
<comment type="caution">
    <text evidence="1">The sequence shown here is derived from an EMBL/GenBank/DDBJ whole genome shotgun (WGS) entry which is preliminary data.</text>
</comment>
<keyword evidence="2" id="KW-1185">Reference proteome</keyword>
<dbReference type="PATRIC" id="fig|1217703.3.peg.1653"/>
<evidence type="ECO:0000313" key="1">
    <source>
        <dbReference type="EMBL" id="ENW91776.1"/>
    </source>
</evidence>
<dbReference type="EMBL" id="APRL01000013">
    <property type="protein sequence ID" value="ENW91776.1"/>
    <property type="molecule type" value="Genomic_DNA"/>
</dbReference>
<organism evidence="1 2">
    <name type="scientific">Acinetobacter dispersus</name>
    <dbReference type="NCBI Taxonomy" id="70348"/>
    <lineage>
        <taxon>Bacteria</taxon>
        <taxon>Pseudomonadati</taxon>
        <taxon>Pseudomonadota</taxon>
        <taxon>Gammaproteobacteria</taxon>
        <taxon>Moraxellales</taxon>
        <taxon>Moraxellaceae</taxon>
        <taxon>Acinetobacter</taxon>
    </lineage>
</organism>
<name>N9MM03_9GAMM</name>
<gene>
    <name evidence="1" type="ORF">F904_01713</name>
</gene>
<dbReference type="HOGENOM" id="CLU_3039459_0_0_6"/>